<comment type="caution">
    <text evidence="1">The sequence shown here is derived from an EMBL/GenBank/DDBJ whole genome shotgun (WGS) entry which is preliminary data.</text>
</comment>
<keyword evidence="2" id="KW-1185">Reference proteome</keyword>
<organism evidence="1 2">
    <name type="scientific">Winogradskya consettensis</name>
    <dbReference type="NCBI Taxonomy" id="113560"/>
    <lineage>
        <taxon>Bacteria</taxon>
        <taxon>Bacillati</taxon>
        <taxon>Actinomycetota</taxon>
        <taxon>Actinomycetes</taxon>
        <taxon>Micromonosporales</taxon>
        <taxon>Micromonosporaceae</taxon>
        <taxon>Winogradskya</taxon>
    </lineage>
</organism>
<evidence type="ECO:0000313" key="1">
    <source>
        <dbReference type="EMBL" id="GIM80081.1"/>
    </source>
</evidence>
<protein>
    <submittedName>
        <fullName evidence="1">Uncharacterized protein</fullName>
    </submittedName>
</protein>
<reference evidence="1" key="1">
    <citation type="submission" date="2021-03" db="EMBL/GenBank/DDBJ databases">
        <title>Whole genome shotgun sequence of Actinoplanes consettensis NBRC 14913.</title>
        <authorList>
            <person name="Komaki H."/>
            <person name="Tamura T."/>
        </authorList>
    </citation>
    <scope>NUCLEOTIDE SEQUENCE</scope>
    <source>
        <strain evidence="1">NBRC 14913</strain>
    </source>
</reference>
<dbReference type="GO" id="GO:0006974">
    <property type="term" value="P:DNA damage response"/>
    <property type="evidence" value="ECO:0007669"/>
    <property type="project" value="InterPro"/>
</dbReference>
<dbReference type="AlphaFoldDB" id="A0A919VWZ2"/>
<dbReference type="EMBL" id="BOQP01000041">
    <property type="protein sequence ID" value="GIM80081.1"/>
    <property type="molecule type" value="Genomic_DNA"/>
</dbReference>
<gene>
    <name evidence="1" type="ORF">Aco04nite_68800</name>
</gene>
<name>A0A919VWZ2_9ACTN</name>
<evidence type="ECO:0000313" key="2">
    <source>
        <dbReference type="Proteomes" id="UP000680865"/>
    </source>
</evidence>
<dbReference type="Proteomes" id="UP000680865">
    <property type="component" value="Unassembled WGS sequence"/>
</dbReference>
<dbReference type="GO" id="GO:0042393">
    <property type="term" value="F:histone binding"/>
    <property type="evidence" value="ECO:0007669"/>
    <property type="project" value="InterPro"/>
</dbReference>
<sequence length="306" mass="33551">MQDDDRRTAALATALERFPAVEERVSRVYGLRLPRHLAVFSAFWASAAGEERSALSDLMLGPWGITDYFADNGLQLSGLDGLDERLHARYRRDPAEFVTVLSGNSDGEHFGLWYDDPAELPAMITVNYARDSAETWVEKSPTLLGVLRARIDSAIADYGDDSGYGPLLPALAWFADADAAALQADGWEPPRSRPYGAIAPFPTLPPRTGNPRLARSRDRLTAFRTDPAEAARWLADAERALAAGKPALALAIGAELHWLDTDTHRDQGLSLLVDAYRTLGRHALAEIATLHATHRDLDSVQILVSR</sequence>
<dbReference type="RefSeq" id="WP_213001361.1">
    <property type="nucleotide sequence ID" value="NZ_BAAATW010000007.1"/>
</dbReference>
<proteinExistence type="predicted"/>
<accession>A0A919VWZ2</accession>
<dbReference type="InterPro" id="IPR019361">
    <property type="entry name" value="HPF1"/>
</dbReference>
<dbReference type="Pfam" id="PF10228">
    <property type="entry name" value="HPF1"/>
    <property type="match status" value="1"/>
</dbReference>